<sequence length="509" mass="56967">MVDQLMSAKKSSLELQAEDFMEDQLSPLHKRSKLDSSLQMMPAASLCNALDLPCPLGLRLEKSSSLLDLIQMKLSEGHNTKKDHKASGRVSADKLKASIFSASLLRIGGWEYKSRYEGDLVAKCYFAKRKLVWEVLDGGLKNKIEIQWSHIVAIKADFPDDGPETLDVVLARQPLFFRETEPQPKKHTLWQETSDFTGGQASIHRGHFLQCKRGFLGKHFEKIIQFDPHLNFLSQQSEILLESPYFEQSIPPFSELNESSKAFDLKVKKRPALFALGQAASPYRFHSSSMNDENQVFNVSTSESTSQENPSPITVMNTDATEATEATISLKTERLPSYWDQIKVPGFQPFMSTSGPENHLEQCISEQMTPCNPRISHDNAKNSDILEEITEFLLSDSQLVSASDEQHLMPRVDSLCCLLERDLASAGNLQTKSFIDLEVDDDGSIGENKSISRAACLDKFVESFPVPKDLSDSISSCEQAPTTSSKDSFGELLLDLPRIDSLPKLFYNT</sequence>
<organism evidence="1 2">
    <name type="scientific">Manihot esculenta</name>
    <name type="common">Cassava</name>
    <name type="synonym">Jatropha manihot</name>
    <dbReference type="NCBI Taxonomy" id="3983"/>
    <lineage>
        <taxon>Eukaryota</taxon>
        <taxon>Viridiplantae</taxon>
        <taxon>Streptophyta</taxon>
        <taxon>Embryophyta</taxon>
        <taxon>Tracheophyta</taxon>
        <taxon>Spermatophyta</taxon>
        <taxon>Magnoliopsida</taxon>
        <taxon>eudicotyledons</taxon>
        <taxon>Gunneridae</taxon>
        <taxon>Pentapetalae</taxon>
        <taxon>rosids</taxon>
        <taxon>fabids</taxon>
        <taxon>Malpighiales</taxon>
        <taxon>Euphorbiaceae</taxon>
        <taxon>Crotonoideae</taxon>
        <taxon>Manihoteae</taxon>
        <taxon>Manihot</taxon>
    </lineage>
</organism>
<name>A0ACB7HUF9_MANES</name>
<gene>
    <name evidence="1" type="ORF">MANES_04G101000v8</name>
</gene>
<keyword evidence="2" id="KW-1185">Reference proteome</keyword>
<dbReference type="Proteomes" id="UP000091857">
    <property type="component" value="Chromosome 4"/>
</dbReference>
<protein>
    <submittedName>
        <fullName evidence="1">Uncharacterized protein</fullName>
    </submittedName>
</protein>
<dbReference type="EMBL" id="CM004390">
    <property type="protein sequence ID" value="KAG8656157.1"/>
    <property type="molecule type" value="Genomic_DNA"/>
</dbReference>
<accession>A0ACB7HUF9</accession>
<evidence type="ECO:0000313" key="2">
    <source>
        <dbReference type="Proteomes" id="UP000091857"/>
    </source>
</evidence>
<comment type="caution">
    <text evidence="1">The sequence shown here is derived from an EMBL/GenBank/DDBJ whole genome shotgun (WGS) entry which is preliminary data.</text>
</comment>
<evidence type="ECO:0000313" key="1">
    <source>
        <dbReference type="EMBL" id="KAG8656157.1"/>
    </source>
</evidence>
<reference evidence="2" key="1">
    <citation type="journal article" date="2016" name="Nat. Biotechnol.">
        <title>Sequencing wild and cultivated cassava and related species reveals extensive interspecific hybridization and genetic diversity.</title>
        <authorList>
            <person name="Bredeson J.V."/>
            <person name="Lyons J.B."/>
            <person name="Prochnik S.E."/>
            <person name="Wu G.A."/>
            <person name="Ha C.M."/>
            <person name="Edsinger-Gonzales E."/>
            <person name="Grimwood J."/>
            <person name="Schmutz J."/>
            <person name="Rabbi I.Y."/>
            <person name="Egesi C."/>
            <person name="Nauluvula P."/>
            <person name="Lebot V."/>
            <person name="Ndunguru J."/>
            <person name="Mkamilo G."/>
            <person name="Bart R.S."/>
            <person name="Setter T.L."/>
            <person name="Gleadow R.M."/>
            <person name="Kulakow P."/>
            <person name="Ferguson M.E."/>
            <person name="Rounsley S."/>
            <person name="Rokhsar D.S."/>
        </authorList>
    </citation>
    <scope>NUCLEOTIDE SEQUENCE [LARGE SCALE GENOMIC DNA]</scope>
    <source>
        <strain evidence="2">cv. AM560-2</strain>
    </source>
</reference>
<proteinExistence type="predicted"/>